<keyword evidence="3 6" id="KW-0479">Metal-binding</keyword>
<dbReference type="SUPFAM" id="SSF54593">
    <property type="entry name" value="Glyoxalase/Bleomycin resistance protein/Dihydroxybiphenyl dioxygenase"/>
    <property type="match status" value="1"/>
</dbReference>
<dbReference type="RefSeq" id="WP_088002505.1">
    <property type="nucleotide sequence ID" value="NZ_BMHB01000001.1"/>
</dbReference>
<evidence type="ECO:0000313" key="9">
    <source>
        <dbReference type="Proteomes" id="UP000626244"/>
    </source>
</evidence>
<proteinExistence type="inferred from homology"/>
<organism evidence="8 9">
    <name type="scientific">Gottfriedia solisilvae</name>
    <dbReference type="NCBI Taxonomy" id="1516104"/>
    <lineage>
        <taxon>Bacteria</taxon>
        <taxon>Bacillati</taxon>
        <taxon>Bacillota</taxon>
        <taxon>Bacilli</taxon>
        <taxon>Bacillales</taxon>
        <taxon>Bacillaceae</taxon>
        <taxon>Gottfriedia</taxon>
    </lineage>
</organism>
<comment type="function">
    <text evidence="6">Metallothiol transferase which confers resistance to fosfomycin by catalyzing the addition of a thiol cofactor to fosfomycin. L-cysteine is probably the physiological thiol donor.</text>
</comment>
<keyword evidence="2 6" id="KW-0808">Transferase</keyword>
<comment type="similarity">
    <text evidence="6">Belongs to the fosfomycin resistance protein family. FosB subfamily.</text>
</comment>
<evidence type="ECO:0000256" key="3">
    <source>
        <dbReference type="ARBA" id="ARBA00022723"/>
    </source>
</evidence>
<dbReference type="AlphaFoldDB" id="A0A8J3ABF8"/>
<dbReference type="EC" id="2.5.1.-" evidence="6"/>
<keyword evidence="4 6" id="KW-0460">Magnesium</keyword>
<comment type="caution">
    <text evidence="8">The sequence shown here is derived from an EMBL/GenBank/DDBJ whole genome shotgun (WGS) entry which is preliminary data.</text>
</comment>
<dbReference type="NCBIfam" id="NF003152">
    <property type="entry name" value="PRK04101.1"/>
    <property type="match status" value="1"/>
</dbReference>
<protein>
    <recommendedName>
        <fullName evidence="6">Metallothiol transferase FosB</fullName>
        <ecNumber evidence="6">2.5.1.-</ecNumber>
    </recommendedName>
    <alternativeName>
        <fullName evidence="6">Fosfomycin resistance protein</fullName>
    </alternativeName>
</protein>
<evidence type="ECO:0000256" key="5">
    <source>
        <dbReference type="ARBA" id="ARBA00023251"/>
    </source>
</evidence>
<dbReference type="Pfam" id="PF00903">
    <property type="entry name" value="Glyoxalase"/>
    <property type="match status" value="1"/>
</dbReference>
<comment type="cofactor">
    <cofactor evidence="6">
        <name>Mg(2+)</name>
        <dbReference type="ChEBI" id="CHEBI:18420"/>
    </cofactor>
</comment>
<dbReference type="HAMAP" id="MF_01512">
    <property type="entry name" value="FosB"/>
    <property type="match status" value="1"/>
</dbReference>
<dbReference type="InterPro" id="IPR004360">
    <property type="entry name" value="Glyas_Fos-R_dOase_dom"/>
</dbReference>
<evidence type="ECO:0000259" key="7">
    <source>
        <dbReference type="PROSITE" id="PS51819"/>
    </source>
</evidence>
<feature type="binding site" evidence="6">
    <location>
        <position position="8"/>
    </location>
    <ligand>
        <name>Mg(2+)</name>
        <dbReference type="ChEBI" id="CHEBI:18420"/>
    </ligand>
</feature>
<dbReference type="PROSITE" id="PS51819">
    <property type="entry name" value="VOC"/>
    <property type="match status" value="1"/>
</dbReference>
<accession>A0A8J3ABF8</accession>
<dbReference type="PANTHER" id="PTHR36113">
    <property type="entry name" value="LYASE, PUTATIVE-RELATED-RELATED"/>
    <property type="match status" value="1"/>
</dbReference>
<evidence type="ECO:0000256" key="6">
    <source>
        <dbReference type="HAMAP-Rule" id="MF_01512"/>
    </source>
</evidence>
<dbReference type="OrthoDB" id="192739at2"/>
<keyword evidence="9" id="KW-1185">Reference proteome</keyword>
<dbReference type="GO" id="GO:0005737">
    <property type="term" value="C:cytoplasm"/>
    <property type="evidence" value="ECO:0007669"/>
    <property type="project" value="UniProtKB-SubCell"/>
</dbReference>
<dbReference type="PANTHER" id="PTHR36113:SF6">
    <property type="entry name" value="FOSFOMYCIN RESISTANCE PROTEIN FOSX"/>
    <property type="match status" value="1"/>
</dbReference>
<name>A0A8J3ABF8_9BACI</name>
<evidence type="ECO:0000256" key="2">
    <source>
        <dbReference type="ARBA" id="ARBA00022679"/>
    </source>
</evidence>
<feature type="domain" description="VOC" evidence="7">
    <location>
        <begin position="5"/>
        <end position="120"/>
    </location>
</feature>
<dbReference type="NCBIfam" id="NF038306">
    <property type="entry name" value="fosM_gen"/>
    <property type="match status" value="1"/>
</dbReference>
<comment type="subunit">
    <text evidence="6">Homodimer.</text>
</comment>
<feature type="binding site" evidence="6">
    <location>
        <position position="116"/>
    </location>
    <ligand>
        <name>Mg(2+)</name>
        <dbReference type="ChEBI" id="CHEBI:18420"/>
    </ligand>
</feature>
<dbReference type="InterPro" id="IPR029068">
    <property type="entry name" value="Glyas_Bleomycin-R_OHBP_Dase"/>
</dbReference>
<keyword evidence="5 6" id="KW-0046">Antibiotic resistance</keyword>
<sequence length="142" mass="16918">MGIKGINHFLYSVSDLEKSIEFYQKVFDAKLLVKGRTTAYFDMNGIWLALNEERYIPRNEIAHSYTHIAFSIDEDEFDSMYGKLLKLNVNILTSRERDERDKKSIYFTDPDGHKFEFHTGTLQDRMSYYKQTKSHMTFYNEQ</sequence>
<comment type="subcellular location">
    <subcellularLocation>
        <location evidence="6">Cytoplasm</location>
    </subcellularLocation>
</comment>
<gene>
    <name evidence="6 8" type="primary">fosB</name>
    <name evidence="8" type="ORF">GCM10007380_00310</name>
</gene>
<keyword evidence="1 6" id="KW-0963">Cytoplasm</keyword>
<dbReference type="CDD" id="cd08363">
    <property type="entry name" value="FosB"/>
    <property type="match status" value="1"/>
</dbReference>
<dbReference type="Gene3D" id="3.10.180.10">
    <property type="entry name" value="2,3-Dihydroxybiphenyl 1,2-Dioxygenase, domain 1"/>
    <property type="match status" value="1"/>
</dbReference>
<dbReference type="GO" id="GO:0046677">
    <property type="term" value="P:response to antibiotic"/>
    <property type="evidence" value="ECO:0007669"/>
    <property type="project" value="UniProtKB-UniRule"/>
</dbReference>
<dbReference type="EMBL" id="BMHB01000001">
    <property type="protein sequence ID" value="GGI09943.1"/>
    <property type="molecule type" value="Genomic_DNA"/>
</dbReference>
<evidence type="ECO:0000313" key="8">
    <source>
        <dbReference type="EMBL" id="GGI09943.1"/>
    </source>
</evidence>
<evidence type="ECO:0000256" key="1">
    <source>
        <dbReference type="ARBA" id="ARBA00022490"/>
    </source>
</evidence>
<dbReference type="GO" id="GO:0000287">
    <property type="term" value="F:magnesium ion binding"/>
    <property type="evidence" value="ECO:0007669"/>
    <property type="project" value="UniProtKB-UniRule"/>
</dbReference>
<evidence type="ECO:0000256" key="4">
    <source>
        <dbReference type="ARBA" id="ARBA00022842"/>
    </source>
</evidence>
<dbReference type="InterPro" id="IPR022858">
    <property type="entry name" value="Metallothiol_Trafse_FosB"/>
</dbReference>
<dbReference type="Proteomes" id="UP000626244">
    <property type="component" value="Unassembled WGS sequence"/>
</dbReference>
<dbReference type="InterPro" id="IPR051332">
    <property type="entry name" value="Fosfomycin_Res_Enzymes"/>
</dbReference>
<reference evidence="9" key="1">
    <citation type="journal article" date="2019" name="Int. J. Syst. Evol. Microbiol.">
        <title>The Global Catalogue of Microorganisms (GCM) 10K type strain sequencing project: providing services to taxonomists for standard genome sequencing and annotation.</title>
        <authorList>
            <consortium name="The Broad Institute Genomics Platform"/>
            <consortium name="The Broad Institute Genome Sequencing Center for Infectious Disease"/>
            <person name="Wu L."/>
            <person name="Ma J."/>
        </authorList>
    </citation>
    <scope>NUCLEOTIDE SEQUENCE [LARGE SCALE GENOMIC DNA]</scope>
    <source>
        <strain evidence="9">CGMCC 1.14993</strain>
    </source>
</reference>
<dbReference type="InterPro" id="IPR037523">
    <property type="entry name" value="VOC_core"/>
</dbReference>
<dbReference type="GO" id="GO:0016765">
    <property type="term" value="F:transferase activity, transferring alkyl or aryl (other than methyl) groups"/>
    <property type="evidence" value="ECO:0007669"/>
    <property type="project" value="UniProtKB-UniRule"/>
</dbReference>
<feature type="binding site" evidence="6">
    <location>
        <position position="67"/>
    </location>
    <ligand>
        <name>Mg(2+)</name>
        <dbReference type="ChEBI" id="CHEBI:18420"/>
    </ligand>
</feature>